<dbReference type="AlphaFoldDB" id="A0AA88SRE5"/>
<evidence type="ECO:0000256" key="2">
    <source>
        <dbReference type="SAM" id="SignalP"/>
    </source>
</evidence>
<feature type="signal peptide" evidence="2">
    <location>
        <begin position="1"/>
        <end position="18"/>
    </location>
</feature>
<feature type="region of interest" description="Disordered" evidence="1">
    <location>
        <begin position="52"/>
        <end position="87"/>
    </location>
</feature>
<reference evidence="3" key="1">
    <citation type="submission" date="2023-08" db="EMBL/GenBank/DDBJ databases">
        <title>Pelteobagrus vachellii genome.</title>
        <authorList>
            <person name="Liu H."/>
        </authorList>
    </citation>
    <scope>NUCLEOTIDE SEQUENCE</scope>
    <source>
        <strain evidence="3">PRFRI_2022a</strain>
        <tissue evidence="3">Muscle</tissue>
    </source>
</reference>
<feature type="chain" id="PRO_5041637712" evidence="2">
    <location>
        <begin position="19"/>
        <end position="87"/>
    </location>
</feature>
<protein>
    <submittedName>
        <fullName evidence="3">Uncharacterized protein</fullName>
    </submittedName>
</protein>
<feature type="compositionally biased region" description="Low complexity" evidence="1">
    <location>
        <begin position="71"/>
        <end position="87"/>
    </location>
</feature>
<proteinExistence type="predicted"/>
<dbReference type="EMBL" id="JAVHJS010000009">
    <property type="protein sequence ID" value="KAK2848308.1"/>
    <property type="molecule type" value="Genomic_DNA"/>
</dbReference>
<sequence>MNFSLLFLILITYPHGSSQAVPASSDLPNHADMWTGTDTKLPIIAWKQESGIISQRTQGTRRAPGADRATGSKSTTPTNTSTWSTDL</sequence>
<keyword evidence="2" id="KW-0732">Signal</keyword>
<name>A0AA88SRE5_TACVA</name>
<keyword evidence="4" id="KW-1185">Reference proteome</keyword>
<dbReference type="Proteomes" id="UP001187315">
    <property type="component" value="Unassembled WGS sequence"/>
</dbReference>
<evidence type="ECO:0000313" key="4">
    <source>
        <dbReference type="Proteomes" id="UP001187315"/>
    </source>
</evidence>
<gene>
    <name evidence="3" type="ORF">Q7C36_009990</name>
</gene>
<accession>A0AA88SRE5</accession>
<evidence type="ECO:0000256" key="1">
    <source>
        <dbReference type="SAM" id="MobiDB-lite"/>
    </source>
</evidence>
<organism evidence="3 4">
    <name type="scientific">Tachysurus vachellii</name>
    <name type="common">Darkbarbel catfish</name>
    <name type="synonym">Pelteobagrus vachellii</name>
    <dbReference type="NCBI Taxonomy" id="175792"/>
    <lineage>
        <taxon>Eukaryota</taxon>
        <taxon>Metazoa</taxon>
        <taxon>Chordata</taxon>
        <taxon>Craniata</taxon>
        <taxon>Vertebrata</taxon>
        <taxon>Euteleostomi</taxon>
        <taxon>Actinopterygii</taxon>
        <taxon>Neopterygii</taxon>
        <taxon>Teleostei</taxon>
        <taxon>Ostariophysi</taxon>
        <taxon>Siluriformes</taxon>
        <taxon>Bagridae</taxon>
        <taxon>Tachysurus</taxon>
    </lineage>
</organism>
<comment type="caution">
    <text evidence="3">The sequence shown here is derived from an EMBL/GenBank/DDBJ whole genome shotgun (WGS) entry which is preliminary data.</text>
</comment>
<evidence type="ECO:0000313" key="3">
    <source>
        <dbReference type="EMBL" id="KAK2848308.1"/>
    </source>
</evidence>